<evidence type="ECO:0000313" key="4">
    <source>
        <dbReference type="Proteomes" id="UP000315759"/>
    </source>
</evidence>
<name>A0A544VZF6_9MYCO</name>
<dbReference type="EMBL" id="VIFX01000021">
    <property type="protein sequence ID" value="TQR85376.1"/>
    <property type="molecule type" value="Genomic_DNA"/>
</dbReference>
<dbReference type="Pfam" id="PF08237">
    <property type="entry name" value="PE-PPE"/>
    <property type="match status" value="1"/>
</dbReference>
<reference evidence="3 4" key="1">
    <citation type="submission" date="2018-10" db="EMBL/GenBank/DDBJ databases">
        <title>Draft genome of Mycobacterium hodleri strain B.</title>
        <authorList>
            <person name="Amande T.J."/>
            <person name="Mcgenity T.J."/>
        </authorList>
    </citation>
    <scope>NUCLEOTIDE SEQUENCE [LARGE SCALE GENOMIC DNA]</scope>
    <source>
        <strain evidence="3 4">B</strain>
    </source>
</reference>
<accession>A0A544VZF6</accession>
<comment type="caution">
    <text evidence="3">The sequence shown here is derived from an EMBL/GenBank/DDBJ whole genome shotgun (WGS) entry which is preliminary data.</text>
</comment>
<feature type="compositionally biased region" description="Low complexity" evidence="1">
    <location>
        <begin position="535"/>
        <end position="565"/>
    </location>
</feature>
<feature type="compositionally biased region" description="Basic and acidic residues" evidence="1">
    <location>
        <begin position="426"/>
        <end position="534"/>
    </location>
</feature>
<dbReference type="Proteomes" id="UP000315759">
    <property type="component" value="Unassembled WGS sequence"/>
</dbReference>
<evidence type="ECO:0000259" key="2">
    <source>
        <dbReference type="Pfam" id="PF08237"/>
    </source>
</evidence>
<evidence type="ECO:0000313" key="3">
    <source>
        <dbReference type="EMBL" id="TQR85376.1"/>
    </source>
</evidence>
<proteinExistence type="predicted"/>
<feature type="domain" description="PE-PPE" evidence="2">
    <location>
        <begin position="80"/>
        <end position="328"/>
    </location>
</feature>
<organism evidence="3 4">
    <name type="scientific">Mycolicibacterium hodleri</name>
    <dbReference type="NCBI Taxonomy" id="49897"/>
    <lineage>
        <taxon>Bacteria</taxon>
        <taxon>Bacillati</taxon>
        <taxon>Actinomycetota</taxon>
        <taxon>Actinomycetes</taxon>
        <taxon>Mycobacteriales</taxon>
        <taxon>Mycobacteriaceae</taxon>
        <taxon>Mycolicibacterium</taxon>
    </lineage>
</organism>
<dbReference type="Gene3D" id="3.40.50.1820">
    <property type="entry name" value="alpha/beta hydrolase"/>
    <property type="match status" value="1"/>
</dbReference>
<sequence length="572" mass="58581">MRRTVRSIGVLFVAMLGAVGLVIGSAFAAALAFGATALIVPGTGTHNILPPNAVTGYKENAADRYINVSGPQCSSTDGCDLQGIDYPASFFPVGFIPNWCPGYSCDTWNKSVGEGVVNLDTALTAALAAPGTDPIIIFGYSQGGAVVSREMYAIPDSAKSRVSVVTIGNINNPLGLWSRLSFLPTIPGLNISFNPQLPTDIGVKSTNYSFEYDPVGDAPQYWGNPLAVANALAAFVYVHGYYLDPTSNSPDDSLPYGYDDGTLATAIDNAPHRIHNDATFVLIPQQGALPLYLPVLDIGKQLGLSGLVKPLVALVNPVTKLLVNLGYDRITNPGIARTLSILPFNPLTFNPVDFSVKFVAAIAQGIQDALAGGASLTPAKTPVTTLAARGTAPQTVDPVDTKKVTPVALNSSTPGTDLPQVSGEKSSTDQDADAKAKAAEEKTAADAKAAAEKDAADKAAAEAKAAEEKAAADAKAAAEKEATEKAAADAKAAKEKAAEEKAAADKLKADKETAAKEQDAAAKAAADKAKEAADNAKAAGAAGDGPTKGTDTGTTAAPAQDAGAGDTEKQAA</sequence>
<evidence type="ECO:0000256" key="1">
    <source>
        <dbReference type="SAM" id="MobiDB-lite"/>
    </source>
</evidence>
<dbReference type="SUPFAM" id="SSF53474">
    <property type="entry name" value="alpha/beta-Hydrolases"/>
    <property type="match status" value="1"/>
</dbReference>
<protein>
    <submittedName>
        <fullName evidence="3">PE-PPE domain-containing protein</fullName>
    </submittedName>
</protein>
<keyword evidence="4" id="KW-1185">Reference proteome</keyword>
<dbReference type="RefSeq" id="WP_142553247.1">
    <property type="nucleotide sequence ID" value="NZ_VIFX01000021.1"/>
</dbReference>
<dbReference type="InterPro" id="IPR029058">
    <property type="entry name" value="AB_hydrolase_fold"/>
</dbReference>
<dbReference type="AlphaFoldDB" id="A0A544VZF6"/>
<dbReference type="InterPro" id="IPR013228">
    <property type="entry name" value="PE-PPE_C"/>
</dbReference>
<feature type="region of interest" description="Disordered" evidence="1">
    <location>
        <begin position="388"/>
        <end position="572"/>
    </location>
</feature>
<gene>
    <name evidence="3" type="ORF">D8S82_17260</name>
</gene>